<name>A0A9P3PMZ5_LYOSH</name>
<protein>
    <submittedName>
        <fullName evidence="1">Uncharacterized protein</fullName>
    </submittedName>
</protein>
<sequence>MVVDDFFKSLTELPSMHPRLILKRAEATAPSRHGLSQFTSSRTPLCATPWNIELYCSHRKTLPKFCATDLH</sequence>
<dbReference type="Proteomes" id="UP001063166">
    <property type="component" value="Unassembled WGS sequence"/>
</dbReference>
<dbReference type="EMBL" id="BRPK01000006">
    <property type="protein sequence ID" value="GLB38863.1"/>
    <property type="molecule type" value="Genomic_DNA"/>
</dbReference>
<evidence type="ECO:0000313" key="1">
    <source>
        <dbReference type="EMBL" id="GLB38863.1"/>
    </source>
</evidence>
<comment type="caution">
    <text evidence="1">The sequence shown here is derived from an EMBL/GenBank/DDBJ whole genome shotgun (WGS) entry which is preliminary data.</text>
</comment>
<proteinExistence type="predicted"/>
<organism evidence="1 2">
    <name type="scientific">Lyophyllum shimeji</name>
    <name type="common">Hon-shimeji</name>
    <name type="synonym">Tricholoma shimeji</name>
    <dbReference type="NCBI Taxonomy" id="47721"/>
    <lineage>
        <taxon>Eukaryota</taxon>
        <taxon>Fungi</taxon>
        <taxon>Dikarya</taxon>
        <taxon>Basidiomycota</taxon>
        <taxon>Agaricomycotina</taxon>
        <taxon>Agaricomycetes</taxon>
        <taxon>Agaricomycetidae</taxon>
        <taxon>Agaricales</taxon>
        <taxon>Tricholomatineae</taxon>
        <taxon>Lyophyllaceae</taxon>
        <taxon>Lyophyllum</taxon>
    </lineage>
</organism>
<evidence type="ECO:0000313" key="2">
    <source>
        <dbReference type="Proteomes" id="UP001063166"/>
    </source>
</evidence>
<dbReference type="AlphaFoldDB" id="A0A9P3PMZ5"/>
<keyword evidence="2" id="KW-1185">Reference proteome</keyword>
<reference evidence="1" key="1">
    <citation type="submission" date="2022-07" db="EMBL/GenBank/DDBJ databases">
        <title>The genome of Lyophyllum shimeji provides insight into the initial evolution of ectomycorrhizal fungal genome.</title>
        <authorList>
            <person name="Kobayashi Y."/>
            <person name="Shibata T."/>
            <person name="Hirakawa H."/>
            <person name="Shigenobu S."/>
            <person name="Nishiyama T."/>
            <person name="Yamada A."/>
            <person name="Hasebe M."/>
            <person name="Kawaguchi M."/>
        </authorList>
    </citation>
    <scope>NUCLEOTIDE SEQUENCE</scope>
    <source>
        <strain evidence="1">AT787</strain>
    </source>
</reference>
<accession>A0A9P3PMZ5</accession>
<gene>
    <name evidence="1" type="ORF">LshimejAT787_0600250</name>
</gene>